<comment type="caution">
    <text evidence="2">The sequence shown here is derived from an EMBL/GenBank/DDBJ whole genome shotgun (WGS) entry which is preliminary data.</text>
</comment>
<keyword evidence="3" id="KW-1185">Reference proteome</keyword>
<feature type="region of interest" description="Disordered" evidence="1">
    <location>
        <begin position="1"/>
        <end position="27"/>
    </location>
</feature>
<dbReference type="Proteomes" id="UP000192596">
    <property type="component" value="Unassembled WGS sequence"/>
</dbReference>
<dbReference type="OrthoDB" id="5596422at2759"/>
<dbReference type="STRING" id="1507870.A0A1V8T5J4"/>
<feature type="compositionally biased region" description="Low complexity" evidence="1">
    <location>
        <begin position="14"/>
        <end position="25"/>
    </location>
</feature>
<gene>
    <name evidence="2" type="ORF">B0A48_08225</name>
</gene>
<evidence type="ECO:0000313" key="3">
    <source>
        <dbReference type="Proteomes" id="UP000192596"/>
    </source>
</evidence>
<accession>A0A1V8T5J4</accession>
<name>A0A1V8T5J4_9PEZI</name>
<evidence type="ECO:0000256" key="1">
    <source>
        <dbReference type="SAM" id="MobiDB-lite"/>
    </source>
</evidence>
<dbReference type="EMBL" id="NAJO01000016">
    <property type="protein sequence ID" value="OQO06442.1"/>
    <property type="molecule type" value="Genomic_DNA"/>
</dbReference>
<protein>
    <submittedName>
        <fullName evidence="2">Uncharacterized protein</fullName>
    </submittedName>
</protein>
<dbReference type="AlphaFoldDB" id="A0A1V8T5J4"/>
<evidence type="ECO:0000313" key="2">
    <source>
        <dbReference type="EMBL" id="OQO06442.1"/>
    </source>
</evidence>
<reference evidence="3" key="1">
    <citation type="submission" date="2017-03" db="EMBL/GenBank/DDBJ databases">
        <title>Genomes of endolithic fungi from Antarctica.</title>
        <authorList>
            <person name="Coleine C."/>
            <person name="Masonjones S."/>
            <person name="Stajich J.E."/>
        </authorList>
    </citation>
    <scope>NUCLEOTIDE SEQUENCE [LARGE SCALE GENOMIC DNA]</scope>
    <source>
        <strain evidence="3">CCFEE 5527</strain>
    </source>
</reference>
<feature type="region of interest" description="Disordered" evidence="1">
    <location>
        <begin position="150"/>
        <end position="169"/>
    </location>
</feature>
<organism evidence="2 3">
    <name type="scientific">Cryoendolithus antarcticus</name>
    <dbReference type="NCBI Taxonomy" id="1507870"/>
    <lineage>
        <taxon>Eukaryota</taxon>
        <taxon>Fungi</taxon>
        <taxon>Dikarya</taxon>
        <taxon>Ascomycota</taxon>
        <taxon>Pezizomycotina</taxon>
        <taxon>Dothideomycetes</taxon>
        <taxon>Dothideomycetidae</taxon>
        <taxon>Cladosporiales</taxon>
        <taxon>Cladosporiaceae</taxon>
        <taxon>Cryoendolithus</taxon>
    </lineage>
</organism>
<dbReference type="InParanoid" id="A0A1V8T5J4"/>
<proteinExistence type="predicted"/>
<sequence length="363" mass="39743">MANWKENQKPSRGALASTAISAAAHHSARPHEQITLFPQPLANISPNARQLSPIPRSLGLSCKPASPNVKPSLYEQRDHSACSRESTPLRVKKTRDNLRGQAGLEASPPPCISHMLTASDASQSEQRIDWQQIAHPRLAPTVAAVLESTGDEVYGDPPNMQRHKSTGGRVLSSIKRTLTSRARSTTTIRPMDLDASVMRRVSGRRRPTIEVTPDRRAYSFDVYRESFPNSREISTSNETAVADRRSFTDSTVSTSALIPALENTTPPCNTPATARPVKLHRCSSPPGIVPERMAQADDVPTLSDDLGHRISYAERAYEARVAYIELHVDLDTTILDAGSSGNMWVAVQAKVSEQPVNLYKAID</sequence>